<feature type="region of interest" description="Disordered" evidence="1">
    <location>
        <begin position="49"/>
        <end position="82"/>
    </location>
</feature>
<dbReference type="SMART" id="SM00594">
    <property type="entry name" value="UAS"/>
    <property type="match status" value="1"/>
</dbReference>
<feature type="domain" description="UBX" evidence="2">
    <location>
        <begin position="412"/>
        <end position="488"/>
    </location>
</feature>
<feature type="compositionally biased region" description="Low complexity" evidence="1">
    <location>
        <begin position="65"/>
        <end position="76"/>
    </location>
</feature>
<accession>A0AAV9IL56</accession>
<dbReference type="InterPro" id="IPR029071">
    <property type="entry name" value="Ubiquitin-like_domsf"/>
</dbReference>
<dbReference type="CDD" id="cd01767">
    <property type="entry name" value="UBX"/>
    <property type="match status" value="1"/>
</dbReference>
<evidence type="ECO:0000259" key="2">
    <source>
        <dbReference type="PROSITE" id="PS50033"/>
    </source>
</evidence>
<dbReference type="Pfam" id="PF13899">
    <property type="entry name" value="Thioredoxin_7"/>
    <property type="match status" value="1"/>
</dbReference>
<reference evidence="3 4" key="1">
    <citation type="submission" date="2022-07" db="EMBL/GenBank/DDBJ databases">
        <title>Genome-wide signatures of adaptation to extreme environments.</title>
        <authorList>
            <person name="Cho C.H."/>
            <person name="Yoon H.S."/>
        </authorList>
    </citation>
    <scope>NUCLEOTIDE SEQUENCE [LARGE SCALE GENOMIC DNA]</scope>
    <source>
        <strain evidence="3 4">108.79 E11</strain>
    </source>
</reference>
<evidence type="ECO:0000256" key="1">
    <source>
        <dbReference type="SAM" id="MobiDB-lite"/>
    </source>
</evidence>
<dbReference type="Proteomes" id="UP001300502">
    <property type="component" value="Unassembled WGS sequence"/>
</dbReference>
<keyword evidence="4" id="KW-1185">Reference proteome</keyword>
<dbReference type="Pfam" id="PF00789">
    <property type="entry name" value="UBX"/>
    <property type="match status" value="1"/>
</dbReference>
<dbReference type="AlphaFoldDB" id="A0AAV9IL56"/>
<dbReference type="Pfam" id="PF14555">
    <property type="entry name" value="UBA_4"/>
    <property type="match status" value="1"/>
</dbReference>
<dbReference type="InterPro" id="IPR050730">
    <property type="entry name" value="UBX_domain-protein"/>
</dbReference>
<dbReference type="GO" id="GO:0043130">
    <property type="term" value="F:ubiquitin binding"/>
    <property type="evidence" value="ECO:0007669"/>
    <property type="project" value="TreeGrafter"/>
</dbReference>
<name>A0AAV9IL56_9RHOD</name>
<feature type="compositionally biased region" description="Polar residues" evidence="1">
    <location>
        <begin position="53"/>
        <end position="64"/>
    </location>
</feature>
<dbReference type="SUPFAM" id="SSF54236">
    <property type="entry name" value="Ubiquitin-like"/>
    <property type="match status" value="1"/>
</dbReference>
<dbReference type="EMBL" id="JANCYU010000060">
    <property type="protein sequence ID" value="KAK4528140.1"/>
    <property type="molecule type" value="Genomic_DNA"/>
</dbReference>
<dbReference type="SMART" id="SM00166">
    <property type="entry name" value="UBX"/>
    <property type="match status" value="1"/>
</dbReference>
<evidence type="ECO:0000313" key="4">
    <source>
        <dbReference type="Proteomes" id="UP001300502"/>
    </source>
</evidence>
<organism evidence="3 4">
    <name type="scientific">Galdieria yellowstonensis</name>
    <dbReference type="NCBI Taxonomy" id="3028027"/>
    <lineage>
        <taxon>Eukaryota</taxon>
        <taxon>Rhodophyta</taxon>
        <taxon>Bangiophyceae</taxon>
        <taxon>Galdieriales</taxon>
        <taxon>Galdieriaceae</taxon>
        <taxon>Galdieria</taxon>
    </lineage>
</organism>
<dbReference type="SUPFAM" id="SSF52833">
    <property type="entry name" value="Thioredoxin-like"/>
    <property type="match status" value="1"/>
</dbReference>
<comment type="caution">
    <text evidence="3">The sequence shown here is derived from an EMBL/GenBank/DDBJ whole genome shotgun (WGS) entry which is preliminary data.</text>
</comment>
<dbReference type="InterPro" id="IPR006577">
    <property type="entry name" value="UAS"/>
</dbReference>
<sequence length="491" mass="56574">MPSSSQEDKLHAFLSVTCAEPELAQQLLESNDGDLEKAIESFFAIKEAETELEQPTTQDTVIDTNNNNNENNSEHNTMPTPQAPCMEEEEEEEEVVIPARRMAPRRSSSHSSRRYVPENLGEGRLGQLYAPPSDLNYENSYEQALEKGREEKKWVLVNLQQDGNFSCLLLNREVWSDSTIKEFIQSSFIFWQRDVLSDDAVPFCARYSVNSFPFVAVIDPRTGEKVLQLDLEDNERIEKNYIVSSLCNFLEMNVLDEWTAPRSSRRPDVPLVGSYRNNNDVIEESRHDERNEEDSQLAEAIAASLEERPLSRGEYSEFYSNEETRTASQYASMTNPHLAEERELKMEQDAALAAAEAADRARLMRAEEERKQKLLQKEEEWRQQEEREAVEATRHMRQRLKKSVLKDEPPENSPHVTELLLRLPDGRKVVRRFQDSDQLQVVVDFVVYETGLSEDEFQLIVPYPRKVLSNMEATLADYSLITKAALIVERN</sequence>
<dbReference type="PANTHER" id="PTHR23322:SF6">
    <property type="entry name" value="UBX DOMAIN-CONTAINING PROTEIN 7"/>
    <property type="match status" value="1"/>
</dbReference>
<evidence type="ECO:0000313" key="3">
    <source>
        <dbReference type="EMBL" id="KAK4528140.1"/>
    </source>
</evidence>
<dbReference type="CDD" id="cd02958">
    <property type="entry name" value="UAS"/>
    <property type="match status" value="1"/>
</dbReference>
<dbReference type="SUPFAM" id="SSF46934">
    <property type="entry name" value="UBA-like"/>
    <property type="match status" value="1"/>
</dbReference>
<gene>
    <name evidence="3" type="ORF">GAYE_SCF51G6074</name>
</gene>
<dbReference type="InterPro" id="IPR009060">
    <property type="entry name" value="UBA-like_sf"/>
</dbReference>
<proteinExistence type="predicted"/>
<dbReference type="InterPro" id="IPR036249">
    <property type="entry name" value="Thioredoxin-like_sf"/>
</dbReference>
<dbReference type="Gene3D" id="3.10.20.90">
    <property type="entry name" value="Phosphatidylinositol 3-kinase Catalytic Subunit, Chain A, domain 1"/>
    <property type="match status" value="1"/>
</dbReference>
<dbReference type="PROSITE" id="PS50033">
    <property type="entry name" value="UBX"/>
    <property type="match status" value="1"/>
</dbReference>
<dbReference type="InterPro" id="IPR001012">
    <property type="entry name" value="UBX_dom"/>
</dbReference>
<dbReference type="Gene3D" id="3.40.30.10">
    <property type="entry name" value="Glutaredoxin"/>
    <property type="match status" value="1"/>
</dbReference>
<dbReference type="Gene3D" id="1.10.8.10">
    <property type="entry name" value="DNA helicase RuvA subunit, C-terminal domain"/>
    <property type="match status" value="1"/>
</dbReference>
<protein>
    <recommendedName>
        <fullName evidence="2">UBX domain-containing protein</fullName>
    </recommendedName>
</protein>
<dbReference type="PANTHER" id="PTHR23322">
    <property type="entry name" value="FAS-ASSOCIATED PROTEIN"/>
    <property type="match status" value="1"/>
</dbReference>